<proteinExistence type="predicted"/>
<keyword evidence="2" id="KW-1185">Reference proteome</keyword>
<comment type="caution">
    <text evidence="1">The sequence shown here is derived from an EMBL/GenBank/DDBJ whole genome shotgun (WGS) entry which is preliminary data.</text>
</comment>
<sequence length="194" mass="22329">MSRPRLPYEWDGKKPITRADRGMSIKVEGQELVYRCTASGHTPERYTRYLILNERPYMARSETSLVDDSGQTWWTGVAYVNLKGTSGDGEDRMVAWKLGEADARDGRATYHMQTQRRPVGTADEWENYKSTHEIQATGFAGRPLEFRESALSFLRWFPEEQPAYEWRGRVFVNVNGFGARPHTVYPDGRVEADN</sequence>
<dbReference type="Proteomes" id="UP000236047">
    <property type="component" value="Unassembled WGS sequence"/>
</dbReference>
<dbReference type="EMBL" id="LJSN01000001">
    <property type="protein sequence ID" value="PNE43379.1"/>
    <property type="molecule type" value="Genomic_DNA"/>
</dbReference>
<evidence type="ECO:0000313" key="2">
    <source>
        <dbReference type="Proteomes" id="UP000236047"/>
    </source>
</evidence>
<organism evidence="1 2">
    <name type="scientific">Streptomyces noursei</name>
    <name type="common">Streptomyces albulus</name>
    <dbReference type="NCBI Taxonomy" id="1971"/>
    <lineage>
        <taxon>Bacteria</taxon>
        <taxon>Bacillati</taxon>
        <taxon>Actinomycetota</taxon>
        <taxon>Actinomycetes</taxon>
        <taxon>Kitasatosporales</taxon>
        <taxon>Streptomycetaceae</taxon>
        <taxon>Streptomyces</taxon>
    </lineage>
</organism>
<gene>
    <name evidence="1" type="ORF">AOB60_00065</name>
</gene>
<protein>
    <submittedName>
        <fullName evidence="1">Uncharacterized protein</fullName>
    </submittedName>
</protein>
<name>A0A2N8PQW4_STRNR</name>
<dbReference type="AlphaFoldDB" id="A0A2N8PQW4"/>
<evidence type="ECO:0000313" key="1">
    <source>
        <dbReference type="EMBL" id="PNE43379.1"/>
    </source>
</evidence>
<reference evidence="2" key="1">
    <citation type="submission" date="2015-09" db="EMBL/GenBank/DDBJ databases">
        <authorList>
            <person name="Graham D.E."/>
            <person name="Mahan K.M."/>
            <person name="Klingeman D.M."/>
            <person name="Fida T."/>
            <person name="Giannone R.J."/>
            <person name="Hettich R.L."/>
            <person name="Parry R.J."/>
            <person name="Spain J.C."/>
        </authorList>
    </citation>
    <scope>NUCLEOTIDE SEQUENCE [LARGE SCALE GENOMIC DNA]</scope>
    <source>
        <strain evidence="2">JCM 4701</strain>
    </source>
</reference>
<accession>A0A2N8PQW4</accession>